<evidence type="ECO:0000256" key="2">
    <source>
        <dbReference type="ARBA" id="ARBA00023157"/>
    </source>
</evidence>
<dbReference type="Proteomes" id="UP000694429">
    <property type="component" value="Chromosome 7"/>
</dbReference>
<dbReference type="AlphaFoldDB" id="A0A8C0NXC8"/>
<comment type="caution">
    <text evidence="3">Lacks conserved residue(s) required for the propagation of feature annotation.</text>
</comment>
<dbReference type="PANTHER" id="PTHR45656">
    <property type="entry name" value="PROTEIN CBR-CLEC-78"/>
    <property type="match status" value="1"/>
</dbReference>
<dbReference type="InterPro" id="IPR000436">
    <property type="entry name" value="Sushi_SCR_CCP_dom"/>
</dbReference>
<organism evidence="5 6">
    <name type="scientific">Canis lupus familiaris</name>
    <name type="common">Dog</name>
    <name type="synonym">Canis familiaris</name>
    <dbReference type="NCBI Taxonomy" id="9615"/>
    <lineage>
        <taxon>Eukaryota</taxon>
        <taxon>Metazoa</taxon>
        <taxon>Chordata</taxon>
        <taxon>Craniata</taxon>
        <taxon>Vertebrata</taxon>
        <taxon>Euteleostomi</taxon>
        <taxon>Mammalia</taxon>
        <taxon>Eutheria</taxon>
        <taxon>Laurasiatheria</taxon>
        <taxon>Carnivora</taxon>
        <taxon>Caniformia</taxon>
        <taxon>Canidae</taxon>
        <taxon>Canis</taxon>
    </lineage>
</organism>
<dbReference type="InterPro" id="IPR051277">
    <property type="entry name" value="SEZ6_CSMD_C4BPB_Regulators"/>
</dbReference>
<sequence>GPGVAVGLWSFSQVGTLSGWAPCWEASDLEDPRPESCSELPPVENSIFVAEESEGQIQGIYVCIKGYHLVGKKTFFCNASLEWNAPVPTCQLGHCPVPVLLNGNSSFLGPVNVGDKITFECNEHYILKGSSWSQCLDNHTWMPPLPTCKSRNCGPPENPAHGYFEGGDFSSGSTITYHCEDGYHLVGTQDQQCIDGEWNSALPVCKLIQETPKPTPQTECEKTIFAFQKDIEYCKAIEDFMQRLKENGLTMEELKHSLEIKKAVLLAKMS</sequence>
<evidence type="ECO:0000256" key="1">
    <source>
        <dbReference type="ARBA" id="ARBA00022737"/>
    </source>
</evidence>
<feature type="disulfide bond" evidence="3">
    <location>
        <begin position="121"/>
        <end position="148"/>
    </location>
</feature>
<accession>A0A8C0NXC8</accession>
<keyword evidence="1" id="KW-0677">Repeat</keyword>
<feature type="domain" description="Sushi" evidence="4">
    <location>
        <begin position="35"/>
        <end position="92"/>
    </location>
</feature>
<feature type="disulfide bond" evidence="3">
    <location>
        <begin position="63"/>
        <end position="90"/>
    </location>
</feature>
<evidence type="ECO:0000313" key="6">
    <source>
        <dbReference type="Proteomes" id="UP000694429"/>
    </source>
</evidence>
<dbReference type="SUPFAM" id="SSF57535">
    <property type="entry name" value="Complement control module/SCR domain"/>
    <property type="match status" value="3"/>
</dbReference>
<feature type="domain" description="Sushi" evidence="4">
    <location>
        <begin position="151"/>
        <end position="207"/>
    </location>
</feature>
<keyword evidence="3" id="KW-0768">Sushi</keyword>
<evidence type="ECO:0000259" key="4">
    <source>
        <dbReference type="PROSITE" id="PS50923"/>
    </source>
</evidence>
<dbReference type="Ensembl" id="ENSCAFT00030038630.1">
    <property type="protein sequence ID" value="ENSCAFP00030033708.1"/>
    <property type="gene ID" value="ENSCAFG00030021028.1"/>
</dbReference>
<feature type="domain" description="Sushi" evidence="4">
    <location>
        <begin position="93"/>
        <end position="150"/>
    </location>
</feature>
<evidence type="ECO:0000256" key="3">
    <source>
        <dbReference type="PROSITE-ProRule" id="PRU00302"/>
    </source>
</evidence>
<dbReference type="Pfam" id="PF00084">
    <property type="entry name" value="Sushi"/>
    <property type="match status" value="3"/>
</dbReference>
<dbReference type="InterPro" id="IPR035976">
    <property type="entry name" value="Sushi/SCR/CCP_sf"/>
</dbReference>
<dbReference type="Gene3D" id="2.10.70.10">
    <property type="entry name" value="Complement Module, domain 1"/>
    <property type="match status" value="3"/>
</dbReference>
<keyword evidence="2 3" id="KW-1015">Disulfide bond</keyword>
<dbReference type="SMART" id="SM00032">
    <property type="entry name" value="CCP"/>
    <property type="match status" value="3"/>
</dbReference>
<protein>
    <recommendedName>
        <fullName evidence="4">Sushi domain-containing protein</fullName>
    </recommendedName>
</protein>
<name>A0A8C0NXC8_CANLF</name>
<reference evidence="5" key="1">
    <citation type="submission" date="2019-03" db="EMBL/GenBank/DDBJ databases">
        <authorList>
            <person name="Warren W.C."/>
            <person name="Johnson G.S."/>
        </authorList>
    </citation>
    <scope>NUCLEOTIDE SEQUENCE [LARGE SCALE GENOMIC DNA]</scope>
    <source>
        <strain evidence="5">Basenji</strain>
    </source>
</reference>
<dbReference type="PROSITE" id="PS50923">
    <property type="entry name" value="SUSHI"/>
    <property type="match status" value="3"/>
</dbReference>
<dbReference type="PANTHER" id="PTHR45656:SF14">
    <property type="entry name" value="C4B-BINDING PROTEIN BETA CHAIN"/>
    <property type="match status" value="1"/>
</dbReference>
<reference evidence="5" key="2">
    <citation type="submission" date="2025-08" db="UniProtKB">
        <authorList>
            <consortium name="Ensembl"/>
        </authorList>
    </citation>
    <scope>IDENTIFICATION</scope>
</reference>
<evidence type="ECO:0000313" key="5">
    <source>
        <dbReference type="Ensembl" id="ENSCAFP00030033708.1"/>
    </source>
</evidence>
<proteinExistence type="predicted"/>
<dbReference type="CDD" id="cd00033">
    <property type="entry name" value="CCP"/>
    <property type="match status" value="3"/>
</dbReference>